<dbReference type="GO" id="GO:0006281">
    <property type="term" value="P:DNA repair"/>
    <property type="evidence" value="ECO:0007669"/>
    <property type="project" value="InterPro"/>
</dbReference>
<dbReference type="OrthoDB" id="7482721at2759"/>
<dbReference type="GO" id="GO:0005524">
    <property type="term" value="F:ATP binding"/>
    <property type="evidence" value="ECO:0007669"/>
    <property type="project" value="UniProtKB-KW"/>
</dbReference>
<name>A0A2S5BDF0_9BASI</name>
<keyword evidence="2" id="KW-0436">Ligase</keyword>
<dbReference type="Proteomes" id="UP000237144">
    <property type="component" value="Unassembled WGS sequence"/>
</dbReference>
<evidence type="ECO:0000256" key="1">
    <source>
        <dbReference type="ARBA" id="ARBA00007572"/>
    </source>
</evidence>
<comment type="caution">
    <text evidence="7">The sequence shown here is derived from an EMBL/GenBank/DDBJ whole genome shotgun (WGS) entry which is preliminary data.</text>
</comment>
<dbReference type="Gene3D" id="1.10.3260.10">
    <property type="entry name" value="DNA ligase, ATP-dependent, N-terminal domain"/>
    <property type="match status" value="1"/>
</dbReference>
<dbReference type="InterPro" id="IPR036599">
    <property type="entry name" value="DNA_ligase_N_sf"/>
</dbReference>
<evidence type="ECO:0000256" key="2">
    <source>
        <dbReference type="ARBA" id="ARBA00022598"/>
    </source>
</evidence>
<dbReference type="GO" id="GO:0003677">
    <property type="term" value="F:DNA binding"/>
    <property type="evidence" value="ECO:0007669"/>
    <property type="project" value="InterPro"/>
</dbReference>
<dbReference type="InterPro" id="IPR012310">
    <property type="entry name" value="DNA_ligase_ATP-dep_cent"/>
</dbReference>
<evidence type="ECO:0000256" key="4">
    <source>
        <dbReference type="ARBA" id="ARBA00022840"/>
    </source>
</evidence>
<reference evidence="7 8" key="1">
    <citation type="journal article" date="2018" name="Front. Microbiol.">
        <title>Prospects for Fungal Bioremediation of Acidic Radioactive Waste Sites: Characterization and Genome Sequence of Rhodotorula taiwanensis MD1149.</title>
        <authorList>
            <person name="Tkavc R."/>
            <person name="Matrosova V.Y."/>
            <person name="Grichenko O.E."/>
            <person name="Gostincar C."/>
            <person name="Volpe R.P."/>
            <person name="Klimenkova P."/>
            <person name="Gaidamakova E.K."/>
            <person name="Zhou C.E."/>
            <person name="Stewart B.J."/>
            <person name="Lyman M.G."/>
            <person name="Malfatti S.A."/>
            <person name="Rubinfeld B."/>
            <person name="Courtot M."/>
            <person name="Singh J."/>
            <person name="Dalgard C.L."/>
            <person name="Hamilton T."/>
            <person name="Frey K.G."/>
            <person name="Gunde-Cimerman N."/>
            <person name="Dugan L."/>
            <person name="Daly M.J."/>
        </authorList>
    </citation>
    <scope>NUCLEOTIDE SEQUENCE [LARGE SCALE GENOMIC DNA]</scope>
    <source>
        <strain evidence="7 8">MD1149</strain>
    </source>
</reference>
<dbReference type="AlphaFoldDB" id="A0A2S5BDF0"/>
<evidence type="ECO:0000256" key="5">
    <source>
        <dbReference type="SAM" id="MobiDB-lite"/>
    </source>
</evidence>
<dbReference type="STRING" id="741276.A0A2S5BDF0"/>
<dbReference type="PROSITE" id="PS50160">
    <property type="entry name" value="DNA_LIGASE_A3"/>
    <property type="match status" value="1"/>
</dbReference>
<dbReference type="GO" id="GO:0003910">
    <property type="term" value="F:DNA ligase (ATP) activity"/>
    <property type="evidence" value="ECO:0007669"/>
    <property type="project" value="InterPro"/>
</dbReference>
<keyword evidence="8" id="KW-1185">Reference proteome</keyword>
<comment type="similarity">
    <text evidence="1">Belongs to the ATP-dependent DNA ligase family.</text>
</comment>
<evidence type="ECO:0000256" key="3">
    <source>
        <dbReference type="ARBA" id="ARBA00022741"/>
    </source>
</evidence>
<feature type="compositionally biased region" description="Basic and acidic residues" evidence="5">
    <location>
        <begin position="934"/>
        <end position="953"/>
    </location>
</feature>
<dbReference type="GO" id="GO:0006310">
    <property type="term" value="P:DNA recombination"/>
    <property type="evidence" value="ECO:0007669"/>
    <property type="project" value="InterPro"/>
</dbReference>
<dbReference type="Pfam" id="PF04675">
    <property type="entry name" value="DNA_ligase_A_N"/>
    <property type="match status" value="1"/>
</dbReference>
<dbReference type="Pfam" id="PF01068">
    <property type="entry name" value="DNA_ligase_A_M"/>
    <property type="match status" value="2"/>
</dbReference>
<sequence>MEALRRPSTRVLYDNSVPFSTFVRLVCDVGNVKPRLSKSTARRDETGTAASAEAVLKAWIDDRRSAKESSGIVVLFFRLFFPDQSVRRRYDMKEQKLAVWLQQIYGKGIGRIDPCLSTSEHGVTLHTGCLGAQLRLLLHQRRPSTSKGKGREMTLGRVDRLLDELASLSEWSAAEVRTTICQSSSTPRPIQSILSDMFRDLGPDEAAVMCQVILRDLRPLLYPPPSSSPTSSLLHYNTAGYDVIDVDNALRLWDPKLPKLLRANADLDWVAWQADLHLNHARELPAVSARLGLPVKVPKTIKPGSCEQAARNLVGQVAAEVKYDGERLQIHIDTGARNGQIRIFSKSGRESTNERKRLLPIIRAALGLPFSDRDGAPPPVAELLERAPQPVERDWPRRFILEGEMVPFDEDEPVPYSGKKGRIAEFWRLGFAKDGGAHEDGDVDVADPPQMHPHHAAFPESYETGCTGATPSPRRPRASAHDEGSAQQNEGRGHHRLHLMIVWFDCLLVDEESLLDAPYQERRIRLKSLVHEIRGYSLLAERRIVDFGQDEFSRKLGAQQLREIFADAATDKLEGLMLKPIYSRVNDPARHQRWIKLKKDYIPGLGDTLDFHVVGATCDMQRARELMVPPGTLTTFFIGVRESRMDLFRTRADHYHVLFSVSYGLNREQLALVNSKIHAATPLPFDYPGTQDSESPFVAEHLHRTLGPIYTTSACNFAFSIAAHLRGHAKRPRIIFRQPVVFELFGAGFQKPKGSRYYELRWPRISKTSREEDESDPVNNATLQAKAEEAMGTGGSRPHCAVTEAFDAFGIGDTSSASSSRATSTRTRQEELQHWLEKLEQADGIVRPDRGAISAQVPSRREPARAARLHQCPDVSRRFEDVPPIQQVAATAATTTSSPARPRVSHPLDPCPATMRRSYSSPAGRTTAPPAKVQETRHEQTDEATAHMGDQSRRPLKRKASKSPGLVGAGSKALRTGTGKVALSHALGSRATMPEVALPRSPVFVNSPQALGLICHPSRHVWTVLPPCPDLLERTPRHAALERSNFVKKPLDVLRRAGHTVPDISGRPSPPCPPVVPCVGYIFVVDPDRCSDELAELRKISAQSRQARVPVQLGQPSSSPQSVLVLRMGAYHTFGAHKAPDSEDVLAIL</sequence>
<dbReference type="GO" id="GO:0005739">
    <property type="term" value="C:mitochondrion"/>
    <property type="evidence" value="ECO:0007669"/>
    <property type="project" value="TreeGrafter"/>
</dbReference>
<feature type="region of interest" description="Disordered" evidence="5">
    <location>
        <begin position="455"/>
        <end position="491"/>
    </location>
</feature>
<keyword evidence="3" id="KW-0547">Nucleotide-binding</keyword>
<dbReference type="Gene3D" id="3.30.470.30">
    <property type="entry name" value="DNA ligase/mRNA capping enzyme"/>
    <property type="match status" value="1"/>
</dbReference>
<dbReference type="PANTHER" id="PTHR45674:SF12">
    <property type="entry name" value="ATP DEPENDENT DNA LIGASE DOMAIN-CONTAINING PROTEIN"/>
    <property type="match status" value="1"/>
</dbReference>
<dbReference type="InterPro" id="IPR012308">
    <property type="entry name" value="DNA_ligase_ATP-dep_N"/>
</dbReference>
<dbReference type="InterPro" id="IPR050191">
    <property type="entry name" value="ATP-dep_DNA_ligase"/>
</dbReference>
<dbReference type="Gene3D" id="2.40.50.140">
    <property type="entry name" value="Nucleic acid-binding proteins"/>
    <property type="match status" value="1"/>
</dbReference>
<feature type="domain" description="ATP-dependent DNA ligase family profile" evidence="6">
    <location>
        <begin position="492"/>
        <end position="642"/>
    </location>
</feature>
<dbReference type="InterPro" id="IPR012340">
    <property type="entry name" value="NA-bd_OB-fold"/>
</dbReference>
<evidence type="ECO:0000313" key="8">
    <source>
        <dbReference type="Proteomes" id="UP000237144"/>
    </source>
</evidence>
<organism evidence="7 8">
    <name type="scientific">Rhodotorula taiwanensis</name>
    <dbReference type="NCBI Taxonomy" id="741276"/>
    <lineage>
        <taxon>Eukaryota</taxon>
        <taxon>Fungi</taxon>
        <taxon>Dikarya</taxon>
        <taxon>Basidiomycota</taxon>
        <taxon>Pucciniomycotina</taxon>
        <taxon>Microbotryomycetes</taxon>
        <taxon>Sporidiobolales</taxon>
        <taxon>Sporidiobolaceae</taxon>
        <taxon>Rhodotorula</taxon>
    </lineage>
</organism>
<feature type="region of interest" description="Disordered" evidence="5">
    <location>
        <begin position="891"/>
        <end position="973"/>
    </location>
</feature>
<accession>A0A2S5BDF0</accession>
<dbReference type="EMBL" id="PJQD01000021">
    <property type="protein sequence ID" value="POY74794.1"/>
    <property type="molecule type" value="Genomic_DNA"/>
</dbReference>
<keyword evidence="4" id="KW-0067">ATP-binding</keyword>
<dbReference type="SUPFAM" id="SSF56091">
    <property type="entry name" value="DNA ligase/mRNA capping enzyme, catalytic domain"/>
    <property type="match status" value="1"/>
</dbReference>
<dbReference type="GO" id="GO:1903461">
    <property type="term" value="P:Okazaki fragment processing involved in mitotic DNA replication"/>
    <property type="evidence" value="ECO:0007669"/>
    <property type="project" value="TreeGrafter"/>
</dbReference>
<dbReference type="PANTHER" id="PTHR45674">
    <property type="entry name" value="DNA LIGASE 1/3 FAMILY MEMBER"/>
    <property type="match status" value="1"/>
</dbReference>
<evidence type="ECO:0000313" key="7">
    <source>
        <dbReference type="EMBL" id="POY74794.1"/>
    </source>
</evidence>
<evidence type="ECO:0000259" key="6">
    <source>
        <dbReference type="PROSITE" id="PS50160"/>
    </source>
</evidence>
<proteinExistence type="inferred from homology"/>
<protein>
    <recommendedName>
        <fullName evidence="6">ATP-dependent DNA ligase family profile domain-containing protein</fullName>
    </recommendedName>
</protein>
<dbReference type="GO" id="GO:0005634">
    <property type="term" value="C:nucleus"/>
    <property type="evidence" value="ECO:0007669"/>
    <property type="project" value="TreeGrafter"/>
</dbReference>
<gene>
    <name evidence="7" type="ORF">BMF94_2067</name>
</gene>